<evidence type="ECO:0000259" key="5">
    <source>
        <dbReference type="PROSITE" id="PS00028"/>
    </source>
</evidence>
<dbReference type="GO" id="GO:0005634">
    <property type="term" value="C:nucleus"/>
    <property type="evidence" value="ECO:0007669"/>
    <property type="project" value="TreeGrafter"/>
</dbReference>
<dbReference type="PROSITE" id="PS00028">
    <property type="entry name" value="ZINC_FINGER_C2H2_1"/>
    <property type="match status" value="1"/>
</dbReference>
<dbReference type="OrthoDB" id="273070at2759"/>
<feature type="region of interest" description="Disordered" evidence="4">
    <location>
        <begin position="103"/>
        <end position="191"/>
    </location>
</feature>
<evidence type="ECO:0000256" key="1">
    <source>
        <dbReference type="ARBA" id="ARBA00022723"/>
    </source>
</evidence>
<dbReference type="EMBL" id="VWPV01011344">
    <property type="protein sequence ID" value="NWH59774.1"/>
    <property type="molecule type" value="Genomic_DNA"/>
</dbReference>
<sequence length="435" mass="48983">QNKKKKEPVFTHYCDTCDRGFKNQEKYDEHISQHKQCTEEGCNFNAHEKIVLIHWQNAHSPGAKRIRLESPEEIARWREERRKNFPTLANIERKKAMQMQREERGEVLTTQQFGKMKGMWKPPEDDWKLGQQGDQRRRQKHPFWKKLRKNYGNHNVGGTQNEASGPENGTCKKECENQPAVASQPYVKDVDPLSLLADSDVESDKDEAAAKDEKLGLTVVPKMVTSALSSLSANYGSSSESEPEEIPVKTATKAEENQAALGNMPQTTCVPQTQNANQKCPEHAGTPLRSSNSNAHSRRGPGNRGKKTLPLLPKHRPTLLEMLLAQDIRHERNVILQCVRYLIQNNVFGLHFKTEPQAEAETEQSPVPATPTESLTNQFDESNHSCTSDLQLAGGEDALLIAQDEKAPMDQTSQVACLADEDVWETPSIQCEETL</sequence>
<feature type="compositionally biased region" description="Polar residues" evidence="4">
    <location>
        <begin position="265"/>
        <end position="278"/>
    </location>
</feature>
<dbReference type="GO" id="GO:0003723">
    <property type="term" value="F:RNA binding"/>
    <property type="evidence" value="ECO:0007669"/>
    <property type="project" value="InterPro"/>
</dbReference>
<comment type="caution">
    <text evidence="6">The sequence shown here is derived from an EMBL/GenBank/DDBJ whole genome shotgun (WGS) entry which is preliminary data.</text>
</comment>
<dbReference type="PANTHER" id="PTHR13309">
    <property type="entry name" value="NUCLEAR FRAGILE X MENTAL RETARDATION PROTEIN INTERACTING PROTEIN 1"/>
    <property type="match status" value="1"/>
</dbReference>
<keyword evidence="1" id="KW-0479">Metal-binding</keyword>
<proteinExistence type="predicted"/>
<dbReference type="InterPro" id="IPR022755">
    <property type="entry name" value="Znf_C2H2_jaz"/>
</dbReference>
<keyword evidence="3" id="KW-0862">Zinc</keyword>
<dbReference type="Pfam" id="PF10453">
    <property type="entry name" value="NUFIP1"/>
    <property type="match status" value="1"/>
</dbReference>
<dbReference type="InterPro" id="IPR019496">
    <property type="entry name" value="NUFIP1_cons_dom"/>
</dbReference>
<dbReference type="InterPro" id="IPR013087">
    <property type="entry name" value="Znf_C2H2_type"/>
</dbReference>
<keyword evidence="2" id="KW-0863">Zinc-finger</keyword>
<dbReference type="Pfam" id="PF12171">
    <property type="entry name" value="zf-C2H2_jaz"/>
    <property type="match status" value="1"/>
</dbReference>
<dbReference type="GO" id="GO:0000492">
    <property type="term" value="P:box C/D snoRNP assembly"/>
    <property type="evidence" value="ECO:0007669"/>
    <property type="project" value="TreeGrafter"/>
</dbReference>
<feature type="region of interest" description="Disordered" evidence="4">
    <location>
        <begin position="265"/>
        <end position="311"/>
    </location>
</feature>
<name>A0A7K4J364_GEOCA</name>
<accession>A0A7K4J364</accession>
<feature type="non-terminal residue" evidence="6">
    <location>
        <position position="435"/>
    </location>
</feature>
<dbReference type="PANTHER" id="PTHR13309:SF0">
    <property type="entry name" value="FMR1-INTERACTING PROTEIN NUFIP1"/>
    <property type="match status" value="1"/>
</dbReference>
<organism evidence="6 7">
    <name type="scientific">Geococcyx californianus</name>
    <name type="common">Greater roadrunner</name>
    <name type="synonym">Saurothera californiana</name>
    <dbReference type="NCBI Taxonomy" id="8947"/>
    <lineage>
        <taxon>Eukaryota</taxon>
        <taxon>Metazoa</taxon>
        <taxon>Chordata</taxon>
        <taxon>Craniata</taxon>
        <taxon>Vertebrata</taxon>
        <taxon>Euteleostomi</taxon>
        <taxon>Archelosauria</taxon>
        <taxon>Archosauria</taxon>
        <taxon>Dinosauria</taxon>
        <taxon>Saurischia</taxon>
        <taxon>Theropoda</taxon>
        <taxon>Coelurosauria</taxon>
        <taxon>Aves</taxon>
        <taxon>Neognathae</taxon>
        <taxon>Neoaves</taxon>
        <taxon>Otidimorphae</taxon>
        <taxon>Cuculiformes</taxon>
        <taxon>Neomorphidae</taxon>
        <taxon>Geococcyx</taxon>
    </lineage>
</organism>
<feature type="non-terminal residue" evidence="6">
    <location>
        <position position="1"/>
    </location>
</feature>
<dbReference type="Proteomes" id="UP000531151">
    <property type="component" value="Unassembled WGS sequence"/>
</dbReference>
<dbReference type="InterPro" id="IPR039136">
    <property type="entry name" value="NUFIP1-like"/>
</dbReference>
<keyword evidence="7" id="KW-1185">Reference proteome</keyword>
<protein>
    <submittedName>
        <fullName evidence="6">NUFP1 protein</fullName>
    </submittedName>
</protein>
<evidence type="ECO:0000256" key="3">
    <source>
        <dbReference type="ARBA" id="ARBA00022833"/>
    </source>
</evidence>
<feature type="domain" description="C2H2-type" evidence="5">
    <location>
        <begin position="14"/>
        <end position="34"/>
    </location>
</feature>
<reference evidence="6 7" key="1">
    <citation type="submission" date="2019-09" db="EMBL/GenBank/DDBJ databases">
        <title>Bird 10,000 Genomes (B10K) Project - Family phase.</title>
        <authorList>
            <person name="Zhang G."/>
        </authorList>
    </citation>
    <scope>NUCLEOTIDE SEQUENCE [LARGE SCALE GENOMIC DNA]</scope>
    <source>
        <strain evidence="6">B10K-CU-031-07</strain>
        <tissue evidence="6">Muscle</tissue>
    </source>
</reference>
<evidence type="ECO:0000313" key="6">
    <source>
        <dbReference type="EMBL" id="NWH59774.1"/>
    </source>
</evidence>
<feature type="compositionally biased region" description="Polar residues" evidence="4">
    <location>
        <begin position="152"/>
        <end position="163"/>
    </location>
</feature>
<feature type="compositionally biased region" description="Basic residues" evidence="4">
    <location>
        <begin position="296"/>
        <end position="311"/>
    </location>
</feature>
<evidence type="ECO:0000256" key="2">
    <source>
        <dbReference type="ARBA" id="ARBA00022771"/>
    </source>
</evidence>
<evidence type="ECO:0000313" key="7">
    <source>
        <dbReference type="Proteomes" id="UP000531151"/>
    </source>
</evidence>
<gene>
    <name evidence="6" type="primary">Nufip1</name>
    <name evidence="6" type="ORF">GEOCAL_R03811</name>
</gene>
<dbReference type="AlphaFoldDB" id="A0A7K4J364"/>
<evidence type="ECO:0000256" key="4">
    <source>
        <dbReference type="SAM" id="MobiDB-lite"/>
    </source>
</evidence>
<dbReference type="GO" id="GO:0008270">
    <property type="term" value="F:zinc ion binding"/>
    <property type="evidence" value="ECO:0007669"/>
    <property type="project" value="UniProtKB-KW"/>
</dbReference>
<feature type="compositionally biased region" description="Basic residues" evidence="4">
    <location>
        <begin position="137"/>
        <end position="151"/>
    </location>
</feature>